<feature type="domain" description="Methylated-DNA-[protein]-cysteine S-methyltransferase DNA binding" evidence="10">
    <location>
        <begin position="88"/>
        <end position="167"/>
    </location>
</feature>
<comment type="similarity">
    <text evidence="2 9">Belongs to the MGMT family.</text>
</comment>
<evidence type="ECO:0000259" key="10">
    <source>
        <dbReference type="Pfam" id="PF01035"/>
    </source>
</evidence>
<dbReference type="Gene3D" id="1.10.10.10">
    <property type="entry name" value="Winged helix-like DNA-binding domain superfamily/Winged helix DNA-binding domain"/>
    <property type="match status" value="1"/>
</dbReference>
<dbReference type="GO" id="GO:0003908">
    <property type="term" value="F:methylated-DNA-[protein]-cysteine S-methyltransferase activity"/>
    <property type="evidence" value="ECO:0007669"/>
    <property type="project" value="UniProtKB-UniRule"/>
</dbReference>
<dbReference type="NCBIfam" id="TIGR00589">
    <property type="entry name" value="ogt"/>
    <property type="match status" value="1"/>
</dbReference>
<dbReference type="InterPro" id="IPR036388">
    <property type="entry name" value="WH-like_DNA-bd_sf"/>
</dbReference>
<keyword evidence="6 9" id="KW-0227">DNA damage</keyword>
<dbReference type="STRING" id="34103.SAMN05421778_10985"/>
<dbReference type="InterPro" id="IPR014048">
    <property type="entry name" value="MethylDNA_cys_MeTrfase_DNA-bd"/>
</dbReference>
<comment type="catalytic activity">
    <reaction evidence="1 9">
        <text>a 4-O-methyl-thymidine in DNA + L-cysteinyl-[protein] = a thymidine in DNA + S-methyl-L-cysteinyl-[protein]</text>
        <dbReference type="Rhea" id="RHEA:53428"/>
        <dbReference type="Rhea" id="RHEA-COMP:10131"/>
        <dbReference type="Rhea" id="RHEA-COMP:10132"/>
        <dbReference type="Rhea" id="RHEA-COMP:13555"/>
        <dbReference type="Rhea" id="RHEA-COMP:13556"/>
        <dbReference type="ChEBI" id="CHEBI:29950"/>
        <dbReference type="ChEBI" id="CHEBI:82612"/>
        <dbReference type="ChEBI" id="CHEBI:137386"/>
        <dbReference type="ChEBI" id="CHEBI:137387"/>
        <dbReference type="EC" id="2.1.1.63"/>
    </reaction>
</comment>
<keyword evidence="12" id="KW-1185">Reference proteome</keyword>
<evidence type="ECO:0000256" key="2">
    <source>
        <dbReference type="ARBA" id="ARBA00008711"/>
    </source>
</evidence>
<dbReference type="InterPro" id="IPR001497">
    <property type="entry name" value="MethylDNA_cys_MeTrfase_AS"/>
</dbReference>
<comment type="subcellular location">
    <subcellularLocation>
        <location evidence="9">Cytoplasm</location>
    </subcellularLocation>
</comment>
<evidence type="ECO:0000256" key="4">
    <source>
        <dbReference type="ARBA" id="ARBA00022603"/>
    </source>
</evidence>
<reference evidence="11 12" key="1">
    <citation type="journal article" date="2014" name="FEMS Microbiol. Ecol.">
        <title>Sphaerotilus natans encrusted with nanoball-shaped Fe(III) oxide minerals formed by nitrate-reducing mixotrophic Fe(II) oxidation.</title>
        <authorList>
            <person name="Park S."/>
            <person name="Kim D.H."/>
            <person name="Lee J.H."/>
            <person name="Hur H.G."/>
        </authorList>
    </citation>
    <scope>NUCLEOTIDE SEQUENCE [LARGE SCALE GENOMIC DNA]</scope>
    <source>
        <strain evidence="11 12">DSM 6575</strain>
    </source>
</reference>
<name>A0A059KKM1_9BURK</name>
<comment type="catalytic activity">
    <reaction evidence="8 9">
        <text>a 6-O-methyl-2'-deoxyguanosine in DNA + L-cysteinyl-[protein] = S-methyl-L-cysteinyl-[protein] + a 2'-deoxyguanosine in DNA</text>
        <dbReference type="Rhea" id="RHEA:24000"/>
        <dbReference type="Rhea" id="RHEA-COMP:10131"/>
        <dbReference type="Rhea" id="RHEA-COMP:10132"/>
        <dbReference type="Rhea" id="RHEA-COMP:11367"/>
        <dbReference type="Rhea" id="RHEA-COMP:11368"/>
        <dbReference type="ChEBI" id="CHEBI:29950"/>
        <dbReference type="ChEBI" id="CHEBI:82612"/>
        <dbReference type="ChEBI" id="CHEBI:85445"/>
        <dbReference type="ChEBI" id="CHEBI:85448"/>
        <dbReference type="EC" id="2.1.1.63"/>
    </reaction>
</comment>
<comment type="function">
    <text evidence="9">Involved in the cellular defense against the biological effects of O6-methylguanine (O6-MeG) and O4-methylthymine (O4-MeT) in DNA. Repairs the methylated nucleobase in DNA by stoichiometrically transferring the methyl group to a cysteine residue in the enzyme. This is a suicide reaction: the enzyme is irreversibly inactivated.</text>
</comment>
<dbReference type="Gene3D" id="3.30.160.70">
    <property type="entry name" value="Methylated DNA-protein cysteine methyltransferase domain"/>
    <property type="match status" value="1"/>
</dbReference>
<feature type="active site" description="Nucleophile; methyl group acceptor" evidence="9">
    <location>
        <position position="139"/>
    </location>
</feature>
<dbReference type="SUPFAM" id="SSF46767">
    <property type="entry name" value="Methylated DNA-protein cysteine methyltransferase, C-terminal domain"/>
    <property type="match status" value="1"/>
</dbReference>
<evidence type="ECO:0000313" key="11">
    <source>
        <dbReference type="EMBL" id="KDB51920.1"/>
    </source>
</evidence>
<evidence type="ECO:0000256" key="3">
    <source>
        <dbReference type="ARBA" id="ARBA00022490"/>
    </source>
</evidence>
<evidence type="ECO:0000256" key="5">
    <source>
        <dbReference type="ARBA" id="ARBA00022679"/>
    </source>
</evidence>
<accession>A0A059KKM1</accession>
<evidence type="ECO:0000256" key="8">
    <source>
        <dbReference type="ARBA" id="ARBA00049348"/>
    </source>
</evidence>
<dbReference type="CDD" id="cd06445">
    <property type="entry name" value="ATase"/>
    <property type="match status" value="1"/>
</dbReference>
<dbReference type="AlphaFoldDB" id="A0A059KKM1"/>
<dbReference type="Proteomes" id="UP000026714">
    <property type="component" value="Unassembled WGS sequence"/>
</dbReference>
<protein>
    <recommendedName>
        <fullName evidence="9">Methylated-DNA--protein-cysteine methyltransferase</fullName>
        <ecNumber evidence="9">2.1.1.63</ecNumber>
    </recommendedName>
    <alternativeName>
        <fullName evidence="9">6-O-methylguanine-DNA methyltransferase</fullName>
        <shortName evidence="9">MGMT</shortName>
    </alternativeName>
    <alternativeName>
        <fullName evidence="9">O-6-methylguanine-DNA-alkyltransferase</fullName>
    </alternativeName>
</protein>
<dbReference type="FunFam" id="1.10.10.10:FF:000214">
    <property type="entry name" value="Methylated-DNA--protein-cysteine methyltransferase"/>
    <property type="match status" value="1"/>
</dbReference>
<dbReference type="EMBL" id="AZRA01000063">
    <property type="protein sequence ID" value="KDB51920.1"/>
    <property type="molecule type" value="Genomic_DNA"/>
</dbReference>
<proteinExistence type="inferred from homology"/>
<dbReference type="SUPFAM" id="SSF53155">
    <property type="entry name" value="Methylated DNA-protein cysteine methyltransferase domain"/>
    <property type="match status" value="1"/>
</dbReference>
<evidence type="ECO:0000256" key="9">
    <source>
        <dbReference type="HAMAP-Rule" id="MF_00772"/>
    </source>
</evidence>
<dbReference type="PANTHER" id="PTHR10815">
    <property type="entry name" value="METHYLATED-DNA--PROTEIN-CYSTEINE METHYLTRANSFERASE"/>
    <property type="match status" value="1"/>
</dbReference>
<evidence type="ECO:0000256" key="6">
    <source>
        <dbReference type="ARBA" id="ARBA00022763"/>
    </source>
</evidence>
<dbReference type="RefSeq" id="WP_037482409.1">
    <property type="nucleotide sequence ID" value="NZ_AZRA01000063.1"/>
</dbReference>
<dbReference type="HAMAP" id="MF_00772">
    <property type="entry name" value="OGT"/>
    <property type="match status" value="1"/>
</dbReference>
<comment type="caution">
    <text evidence="11">The sequence shown here is derived from an EMBL/GenBank/DDBJ whole genome shotgun (WGS) entry which is preliminary data.</text>
</comment>
<dbReference type="GO" id="GO:0032259">
    <property type="term" value="P:methylation"/>
    <property type="evidence" value="ECO:0007669"/>
    <property type="project" value="UniProtKB-KW"/>
</dbReference>
<gene>
    <name evidence="11" type="ORF">X805_24850</name>
</gene>
<dbReference type="PROSITE" id="PS00374">
    <property type="entry name" value="MGMT"/>
    <property type="match status" value="1"/>
</dbReference>
<dbReference type="EC" id="2.1.1.63" evidence="9"/>
<keyword evidence="4 9" id="KW-0489">Methyltransferase</keyword>
<dbReference type="InterPro" id="IPR036631">
    <property type="entry name" value="MGMT_N_sf"/>
</dbReference>
<dbReference type="InterPro" id="IPR023546">
    <property type="entry name" value="MGMT"/>
</dbReference>
<dbReference type="PANTHER" id="PTHR10815:SF5">
    <property type="entry name" value="METHYLATED-DNA--PROTEIN-CYSTEINE METHYLTRANSFERASE"/>
    <property type="match status" value="1"/>
</dbReference>
<organism evidence="11 12">
    <name type="scientific">Sphaerotilus natans subsp. natans DSM 6575</name>
    <dbReference type="NCBI Taxonomy" id="1286631"/>
    <lineage>
        <taxon>Bacteria</taxon>
        <taxon>Pseudomonadati</taxon>
        <taxon>Pseudomonadota</taxon>
        <taxon>Betaproteobacteria</taxon>
        <taxon>Burkholderiales</taxon>
        <taxon>Sphaerotilaceae</taxon>
        <taxon>Sphaerotilus</taxon>
    </lineage>
</organism>
<comment type="miscellaneous">
    <text evidence="9">This enzyme catalyzes only one turnover and therefore is not strictly catalytic. According to one definition, an enzyme is a biocatalyst that acts repeatedly and over many reaction cycles.</text>
</comment>
<dbReference type="InterPro" id="IPR036217">
    <property type="entry name" value="MethylDNA_cys_MeTrfase_DNAb"/>
</dbReference>
<keyword evidence="7 9" id="KW-0234">DNA repair</keyword>
<dbReference type="GO" id="GO:0005737">
    <property type="term" value="C:cytoplasm"/>
    <property type="evidence" value="ECO:0007669"/>
    <property type="project" value="UniProtKB-SubCell"/>
</dbReference>
<sequence length="171" mass="18550">MATALPPLFWTELDTPLGTMILAARGRDDRAALAGAWFVGQRHFDGPQADWQRDDEHPLLREAATQLRDWHAGRRIDFDLPLAPEGSAFQQRIWQALGRIPHGRTCSYGELAAAVGRPGAARAVGAATGRNPLSILVPCHRLVGHDGALTGYAGGIERKRQLLAFEAATGR</sequence>
<evidence type="ECO:0000256" key="1">
    <source>
        <dbReference type="ARBA" id="ARBA00001286"/>
    </source>
</evidence>
<evidence type="ECO:0000313" key="12">
    <source>
        <dbReference type="Proteomes" id="UP000026714"/>
    </source>
</evidence>
<dbReference type="Pfam" id="PF01035">
    <property type="entry name" value="DNA_binding_1"/>
    <property type="match status" value="1"/>
</dbReference>
<evidence type="ECO:0000256" key="7">
    <source>
        <dbReference type="ARBA" id="ARBA00023204"/>
    </source>
</evidence>
<dbReference type="GO" id="GO:0006307">
    <property type="term" value="P:DNA alkylation repair"/>
    <property type="evidence" value="ECO:0007669"/>
    <property type="project" value="UniProtKB-UniRule"/>
</dbReference>
<dbReference type="eggNOG" id="COG0350">
    <property type="taxonomic scope" value="Bacteria"/>
</dbReference>
<dbReference type="PATRIC" id="fig|1286631.3.peg.2430"/>
<keyword evidence="5 9" id="KW-0808">Transferase</keyword>
<keyword evidence="3 9" id="KW-0963">Cytoplasm</keyword>